<dbReference type="AlphaFoldDB" id="A0AB34IUI2"/>
<feature type="region of interest" description="Disordered" evidence="1">
    <location>
        <begin position="196"/>
        <end position="229"/>
    </location>
</feature>
<keyword evidence="3" id="KW-1185">Reference proteome</keyword>
<name>A0AB34IUI2_PRYPA</name>
<accession>A0AB34IUI2</accession>
<reference evidence="2 3" key="1">
    <citation type="journal article" date="2024" name="Science">
        <title>Giant polyketide synthase enzymes in the biosynthesis of giant marine polyether toxins.</title>
        <authorList>
            <person name="Fallon T.R."/>
            <person name="Shende V.V."/>
            <person name="Wierzbicki I.H."/>
            <person name="Pendleton A.L."/>
            <person name="Watervoot N.F."/>
            <person name="Auber R.P."/>
            <person name="Gonzalez D.J."/>
            <person name="Wisecaver J.H."/>
            <person name="Moore B.S."/>
        </authorList>
    </citation>
    <scope>NUCLEOTIDE SEQUENCE [LARGE SCALE GENOMIC DNA]</scope>
    <source>
        <strain evidence="2 3">12B1</strain>
    </source>
</reference>
<evidence type="ECO:0000313" key="3">
    <source>
        <dbReference type="Proteomes" id="UP001515480"/>
    </source>
</evidence>
<evidence type="ECO:0000313" key="2">
    <source>
        <dbReference type="EMBL" id="KAL1507595.1"/>
    </source>
</evidence>
<feature type="compositionally biased region" description="Low complexity" evidence="1">
    <location>
        <begin position="203"/>
        <end position="223"/>
    </location>
</feature>
<proteinExistence type="predicted"/>
<gene>
    <name evidence="2" type="ORF">AB1Y20_007214</name>
</gene>
<dbReference type="EMBL" id="JBGBPQ010000017">
    <property type="protein sequence ID" value="KAL1507595.1"/>
    <property type="molecule type" value="Genomic_DNA"/>
</dbReference>
<comment type="caution">
    <text evidence="2">The sequence shown here is derived from an EMBL/GenBank/DDBJ whole genome shotgun (WGS) entry which is preliminary data.</text>
</comment>
<organism evidence="2 3">
    <name type="scientific">Prymnesium parvum</name>
    <name type="common">Toxic golden alga</name>
    <dbReference type="NCBI Taxonomy" id="97485"/>
    <lineage>
        <taxon>Eukaryota</taxon>
        <taxon>Haptista</taxon>
        <taxon>Haptophyta</taxon>
        <taxon>Prymnesiophyceae</taxon>
        <taxon>Prymnesiales</taxon>
        <taxon>Prymnesiaceae</taxon>
        <taxon>Prymnesium</taxon>
    </lineage>
</organism>
<protein>
    <submittedName>
        <fullName evidence="2">Uncharacterized protein</fullName>
    </submittedName>
</protein>
<sequence>MAMGEEQRMCFLQRARMKKLITTEEFDELAPRMRSSFGVAAAPEARGEAQTGESETHVLAAHLAHCVLDAVRRHPLKLEVSSHGECASPSSPIVDGVPPSDVSAATMCNKTSATYASKVRADKESSATAMKPTERSRNFAFVAGETGAIPRVDPLEVDLKQLWQSDFSPQATSKCDNDRPTTAPYAWQQLQQPLEEKCGCEPSDASMASHASSSSRHSGAQASKARATSRSSVKINIEILLE</sequence>
<dbReference type="Proteomes" id="UP001515480">
    <property type="component" value="Unassembled WGS sequence"/>
</dbReference>
<evidence type="ECO:0000256" key="1">
    <source>
        <dbReference type="SAM" id="MobiDB-lite"/>
    </source>
</evidence>